<dbReference type="SUPFAM" id="SSF56349">
    <property type="entry name" value="DNA breaking-rejoining enzymes"/>
    <property type="match status" value="1"/>
</dbReference>
<accession>A0A0R9NTB7</accession>
<keyword evidence="1" id="KW-0238">DNA-binding</keyword>
<sequence>MILAEVSTRHVAEFLELWIAEGKNTMAGATRSVLSDMFCEAVVEGRITLNPVEKAKVPKIEVARERLRIEVYNATRAYALMVPSRDGFSTRYRST</sequence>
<dbReference type="Proteomes" id="UP000187320">
    <property type="component" value="Unassembled WGS sequence"/>
</dbReference>
<dbReference type="AlphaFoldDB" id="A0A0R9NTB7"/>
<evidence type="ECO:0000259" key="2">
    <source>
        <dbReference type="Pfam" id="PF22022"/>
    </source>
</evidence>
<evidence type="ECO:0000256" key="1">
    <source>
        <dbReference type="ARBA" id="ARBA00023125"/>
    </source>
</evidence>
<dbReference type="InterPro" id="IPR011010">
    <property type="entry name" value="DNA_brk_join_enz"/>
</dbReference>
<evidence type="ECO:0000313" key="4">
    <source>
        <dbReference type="Proteomes" id="UP000187320"/>
    </source>
</evidence>
<protein>
    <submittedName>
        <fullName evidence="3">Integrase</fullName>
    </submittedName>
</protein>
<dbReference type="EMBL" id="MODC01000041">
    <property type="protein sequence ID" value="OMB04338.1"/>
    <property type="molecule type" value="Genomic_DNA"/>
</dbReference>
<proteinExistence type="predicted"/>
<feature type="domain" description="Phage integrase central" evidence="2">
    <location>
        <begin position="3"/>
        <end position="55"/>
    </location>
</feature>
<dbReference type="Pfam" id="PF22022">
    <property type="entry name" value="Phage_int_M"/>
    <property type="match status" value="1"/>
</dbReference>
<dbReference type="GO" id="GO:0003677">
    <property type="term" value="F:DNA binding"/>
    <property type="evidence" value="ECO:0007669"/>
    <property type="project" value="UniProtKB-KW"/>
</dbReference>
<dbReference type="InterPro" id="IPR010998">
    <property type="entry name" value="Integrase_recombinase_N"/>
</dbReference>
<dbReference type="InterPro" id="IPR053876">
    <property type="entry name" value="Phage_int_M"/>
</dbReference>
<gene>
    <name evidence="3" type="ORF">BLX71_11300</name>
</gene>
<evidence type="ECO:0000313" key="3">
    <source>
        <dbReference type="EMBL" id="OMB04338.1"/>
    </source>
</evidence>
<dbReference type="Gene3D" id="1.10.150.130">
    <property type="match status" value="1"/>
</dbReference>
<reference evidence="3 4" key="1">
    <citation type="submission" date="2016-10" db="EMBL/GenBank/DDBJ databases">
        <title>Geospatial study of bovine Salmonella enterica.</title>
        <authorList>
            <person name="Liao J."/>
        </authorList>
    </citation>
    <scope>NUCLEOTIDE SEQUENCE [LARGE SCALE GENOMIC DNA]</scope>
    <source>
        <strain evidence="3 4">R8_4821_R1</strain>
    </source>
</reference>
<organism evidence="3 4">
    <name type="scientific">Salmonella newport</name>
    <dbReference type="NCBI Taxonomy" id="108619"/>
    <lineage>
        <taxon>Bacteria</taxon>
        <taxon>Pseudomonadati</taxon>
        <taxon>Pseudomonadota</taxon>
        <taxon>Gammaproteobacteria</taxon>
        <taxon>Enterobacterales</taxon>
        <taxon>Enterobacteriaceae</taxon>
        <taxon>Salmonella</taxon>
    </lineage>
</organism>
<name>A0A0R9NTB7_SALNE</name>
<comment type="caution">
    <text evidence="3">The sequence shown here is derived from an EMBL/GenBank/DDBJ whole genome shotgun (WGS) entry which is preliminary data.</text>
</comment>